<evidence type="ECO:0000313" key="2">
    <source>
        <dbReference type="Proteomes" id="UP000006873"/>
    </source>
</evidence>
<organism evidence="1 2">
    <name type="scientific">Eubacterium callanderi</name>
    <dbReference type="NCBI Taxonomy" id="53442"/>
    <lineage>
        <taxon>Bacteria</taxon>
        <taxon>Bacillati</taxon>
        <taxon>Bacillota</taxon>
        <taxon>Clostridia</taxon>
        <taxon>Eubacteriales</taxon>
        <taxon>Eubacteriaceae</taxon>
        <taxon>Eubacterium</taxon>
    </lineage>
</organism>
<dbReference type="Proteomes" id="UP000006873">
    <property type="component" value="Chromosome"/>
</dbReference>
<dbReference type="HOGENOM" id="CLU_3424715_0_0_9"/>
<dbReference type="KEGG" id="elm:ELI_0116"/>
<reference key="1">
    <citation type="submission" date="2010-09" db="EMBL/GenBank/DDBJ databases">
        <authorList>
            <person name="Roh H."/>
            <person name="Ko H.-J."/>
            <person name="Kim D."/>
            <person name="Choi D.G."/>
            <person name="Park S."/>
            <person name="Kim S."/>
            <person name="Kim K.H."/>
            <person name="Chang I.S."/>
            <person name="Choi I.-G."/>
        </authorList>
    </citation>
    <scope>NUCLEOTIDE SEQUENCE</scope>
    <source>
        <strain>KIST612</strain>
    </source>
</reference>
<name>E3GHI3_9FIRM</name>
<sequence>MDFKKKRWIIILLVTISYGAVW</sequence>
<keyword evidence="2" id="KW-1185">Reference proteome</keyword>
<accession>E3GHI3</accession>
<reference evidence="1 2" key="2">
    <citation type="journal article" date="2011" name="J. Bacteriol.">
        <title>Complete genome sequence of a carbon monoxide-utilizing acetogen, Eubacterium limosum KIST612.</title>
        <authorList>
            <person name="Roh H."/>
            <person name="Ko H.J."/>
            <person name="Kim D."/>
            <person name="Choi D.G."/>
            <person name="Park S."/>
            <person name="Kim S."/>
            <person name="Chang I.S."/>
            <person name="Choi I.G."/>
        </authorList>
    </citation>
    <scope>NUCLEOTIDE SEQUENCE [LARGE SCALE GENOMIC DNA]</scope>
    <source>
        <strain evidence="1 2">KIST612</strain>
    </source>
</reference>
<protein>
    <submittedName>
        <fullName evidence="1">Uncharacterized protein</fullName>
    </submittedName>
</protein>
<proteinExistence type="predicted"/>
<dbReference type="EMBL" id="CP002273">
    <property type="protein sequence ID" value="ADO35141.1"/>
    <property type="molecule type" value="Genomic_DNA"/>
</dbReference>
<dbReference type="AlphaFoldDB" id="E3GHI3"/>
<evidence type="ECO:0000313" key="1">
    <source>
        <dbReference type="EMBL" id="ADO35141.1"/>
    </source>
</evidence>
<gene>
    <name evidence="1" type="ordered locus">ELI_0116</name>
</gene>